<evidence type="ECO:0000256" key="6">
    <source>
        <dbReference type="ARBA" id="ARBA00023040"/>
    </source>
</evidence>
<dbReference type="PANTHER" id="PTHR45620">
    <property type="entry name" value="PDF RECEPTOR-LIKE PROTEIN-RELATED"/>
    <property type="match status" value="1"/>
</dbReference>
<dbReference type="Proteomes" id="UP001208570">
    <property type="component" value="Unassembled WGS sequence"/>
</dbReference>
<dbReference type="Gene3D" id="4.10.1240.10">
    <property type="entry name" value="GPCR, family 2, extracellular hormone receptor domain"/>
    <property type="match status" value="2"/>
</dbReference>
<keyword evidence="5 12" id="KW-1133">Transmembrane helix</keyword>
<dbReference type="SUPFAM" id="SSF81321">
    <property type="entry name" value="Family A G protein-coupled receptor-like"/>
    <property type="match status" value="1"/>
</dbReference>
<dbReference type="InterPro" id="IPR050332">
    <property type="entry name" value="GPCR_2"/>
</dbReference>
<feature type="transmembrane region" description="Helical" evidence="12">
    <location>
        <begin position="701"/>
        <end position="720"/>
    </location>
</feature>
<dbReference type="PROSITE" id="PS50227">
    <property type="entry name" value="G_PROTEIN_RECEP_F2_3"/>
    <property type="match status" value="2"/>
</dbReference>
<keyword evidence="6" id="KW-0297">G-protein coupled receptor</keyword>
<evidence type="ECO:0000313" key="16">
    <source>
        <dbReference type="Proteomes" id="UP001208570"/>
    </source>
</evidence>
<sequence length="792" mass="89970">MTQVYSRNYMAIPNGVTHRKDRLCENEKDAEYLDWFKQLCESCYRDLILNGTEPTPNLPELVYEGRTLSYSKLKTLDIGNGTVRDEICLAVAGDREGCHHWLSCCAGSQRCCQSQTGDRSRMTSPEQCPRVWDGYVCWNKTEVGQQVTQECPQYLDQCWPGGYLRKSCSTEGDWTKTSLIKDSIKDENLRKTSTEKQVQKMSIVTSQMLVKQCRYWQGYVDVNVYKLTTCAHCYKYLFHTGTELVPYGIYLVSVNGTVFPHMALVQPDLGNKTTIRKICSTLETETSCRQWIQCCEAAERCCESQLREEEAALVIGDHGSRECPSTWDGFSCWGRVKAGKSIQASCPGYIPHAMPSADAIKTCTVNGTWYRSVDTNKEWTNYTSCLQFEHDNDGDNHNDDDVDDVDDVTVVVVLVNIINKEDEYVIDVTNACIKFKRTATSDVTEGSGDISAIKETERAPRNEDSVDDTDDSERFTNVMTKAYDVEKRDSQGKSLRRQHRIRLHINLFSSFVFYAIINVLWELLVVYERLNKPTKDTLISRNMASCKFLYTLTRYSRSTNFLWMFCEGLYLHRLIVKAFQPPKNLTPFYILGWGLPSLPIIIYGIIRVFIKNDSCWIHGIGPYEWIVFVPNLIAMGANVVFLVDILRILLTQLQTHPNEPSNYRRALKATFVLVPLFGMQLFLVIYRPPLGSRVSAVYENISAVIVNSQGFLVALVFCLVNGEVLATLKRTCAKHGHYDETGESRRANVTVTTQATEFSAKESPTSGRRTLEGNKNKYIAMKPMNGSNGHVT</sequence>
<keyword evidence="4 12" id="KW-0812">Transmembrane</keyword>
<dbReference type="AlphaFoldDB" id="A0AAD9MVJ1"/>
<organism evidence="15 16">
    <name type="scientific">Paralvinella palmiformis</name>
    <dbReference type="NCBI Taxonomy" id="53620"/>
    <lineage>
        <taxon>Eukaryota</taxon>
        <taxon>Metazoa</taxon>
        <taxon>Spiralia</taxon>
        <taxon>Lophotrochozoa</taxon>
        <taxon>Annelida</taxon>
        <taxon>Polychaeta</taxon>
        <taxon>Sedentaria</taxon>
        <taxon>Canalipalpata</taxon>
        <taxon>Terebellida</taxon>
        <taxon>Terebelliformia</taxon>
        <taxon>Alvinellidae</taxon>
        <taxon>Paralvinella</taxon>
    </lineage>
</organism>
<dbReference type="InterPro" id="IPR017983">
    <property type="entry name" value="GPCR_2_secretin-like_CS"/>
</dbReference>
<evidence type="ECO:0000256" key="9">
    <source>
        <dbReference type="ARBA" id="ARBA00023180"/>
    </source>
</evidence>
<dbReference type="SUPFAM" id="SSF111418">
    <property type="entry name" value="Hormone receptor domain"/>
    <property type="match status" value="2"/>
</dbReference>
<proteinExistence type="inferred from homology"/>
<keyword evidence="3" id="KW-1003">Cell membrane</keyword>
<dbReference type="GO" id="GO:0007188">
    <property type="term" value="P:adenylate cyclase-modulating G protein-coupled receptor signaling pathway"/>
    <property type="evidence" value="ECO:0007669"/>
    <property type="project" value="TreeGrafter"/>
</dbReference>
<feature type="transmembrane region" description="Helical" evidence="12">
    <location>
        <begin position="503"/>
        <end position="521"/>
    </location>
</feature>
<dbReference type="PROSITE" id="PS50261">
    <property type="entry name" value="G_PROTEIN_RECEP_F2_4"/>
    <property type="match status" value="1"/>
</dbReference>
<dbReference type="Pfam" id="PF02793">
    <property type="entry name" value="HRM"/>
    <property type="match status" value="2"/>
</dbReference>
<dbReference type="PRINTS" id="PR00249">
    <property type="entry name" value="GPCRSECRETIN"/>
</dbReference>
<keyword evidence="9" id="KW-0325">Glycoprotein</keyword>
<dbReference type="EMBL" id="JAODUP010000683">
    <property type="protein sequence ID" value="KAK2145406.1"/>
    <property type="molecule type" value="Genomic_DNA"/>
</dbReference>
<dbReference type="InterPro" id="IPR036445">
    <property type="entry name" value="GPCR_2_extracell_dom_sf"/>
</dbReference>
<dbReference type="PROSITE" id="PS00650">
    <property type="entry name" value="G_PROTEIN_RECEP_F2_2"/>
    <property type="match status" value="1"/>
</dbReference>
<comment type="subcellular location">
    <subcellularLocation>
        <location evidence="1">Cell membrane</location>
        <topology evidence="1">Multi-pass membrane protein</topology>
    </subcellularLocation>
</comment>
<feature type="compositionally biased region" description="Basic and acidic residues" evidence="11">
    <location>
        <begin position="452"/>
        <end position="464"/>
    </location>
</feature>
<keyword evidence="7 12" id="KW-0472">Membrane</keyword>
<dbReference type="SMART" id="SM00008">
    <property type="entry name" value="HormR"/>
    <property type="match status" value="2"/>
</dbReference>
<evidence type="ECO:0000259" key="14">
    <source>
        <dbReference type="PROSITE" id="PS50261"/>
    </source>
</evidence>
<feature type="domain" description="G-protein coupled receptors family 2 profile 1" evidence="13">
    <location>
        <begin position="110"/>
        <end position="174"/>
    </location>
</feature>
<evidence type="ECO:0000259" key="13">
    <source>
        <dbReference type="PROSITE" id="PS50227"/>
    </source>
</evidence>
<feature type="domain" description="G-protein coupled receptors family 2 profile 2" evidence="14">
    <location>
        <begin position="493"/>
        <end position="721"/>
    </location>
</feature>
<evidence type="ECO:0000256" key="3">
    <source>
        <dbReference type="ARBA" id="ARBA00022475"/>
    </source>
</evidence>
<dbReference type="GO" id="GO:0008528">
    <property type="term" value="F:G protein-coupled peptide receptor activity"/>
    <property type="evidence" value="ECO:0007669"/>
    <property type="project" value="TreeGrafter"/>
</dbReference>
<feature type="transmembrane region" description="Helical" evidence="12">
    <location>
        <begin position="625"/>
        <end position="646"/>
    </location>
</feature>
<evidence type="ECO:0000256" key="10">
    <source>
        <dbReference type="ARBA" id="ARBA00023224"/>
    </source>
</evidence>
<dbReference type="InterPro" id="IPR000832">
    <property type="entry name" value="GPCR_2_secretin-like"/>
</dbReference>
<comment type="caution">
    <text evidence="15">The sequence shown here is derived from an EMBL/GenBank/DDBJ whole genome shotgun (WGS) entry which is preliminary data.</text>
</comment>
<keyword evidence="8" id="KW-0675">Receptor</keyword>
<dbReference type="GO" id="GO:0007166">
    <property type="term" value="P:cell surface receptor signaling pathway"/>
    <property type="evidence" value="ECO:0007669"/>
    <property type="project" value="InterPro"/>
</dbReference>
<evidence type="ECO:0000256" key="2">
    <source>
        <dbReference type="ARBA" id="ARBA00005314"/>
    </source>
</evidence>
<dbReference type="PANTHER" id="PTHR45620:SF42">
    <property type="entry name" value="G-PROTEIN COUPLED RECEPTOR SEB-2"/>
    <property type="match status" value="1"/>
</dbReference>
<accession>A0AAD9MVJ1</accession>
<dbReference type="CDD" id="cd15041">
    <property type="entry name" value="7tmB1_hormone_R"/>
    <property type="match status" value="1"/>
</dbReference>
<name>A0AAD9MVJ1_9ANNE</name>
<evidence type="ECO:0000313" key="15">
    <source>
        <dbReference type="EMBL" id="KAK2145406.1"/>
    </source>
</evidence>
<dbReference type="PROSITE" id="PS00649">
    <property type="entry name" value="G_PROTEIN_RECEP_F2_1"/>
    <property type="match status" value="2"/>
</dbReference>
<feature type="domain" description="G-protein coupled receptors family 2 profile 1" evidence="13">
    <location>
        <begin position="301"/>
        <end position="389"/>
    </location>
</feature>
<keyword evidence="16" id="KW-1185">Reference proteome</keyword>
<dbReference type="InterPro" id="IPR001879">
    <property type="entry name" value="GPCR_2_extracellular_dom"/>
</dbReference>
<dbReference type="Pfam" id="PF00002">
    <property type="entry name" value="7tm_2"/>
    <property type="match status" value="1"/>
</dbReference>
<comment type="similarity">
    <text evidence="2">Belongs to the G-protein coupled receptor 2 family.</text>
</comment>
<evidence type="ECO:0000256" key="7">
    <source>
        <dbReference type="ARBA" id="ARBA00023136"/>
    </source>
</evidence>
<gene>
    <name evidence="15" type="ORF">LSH36_684g00010</name>
</gene>
<protein>
    <recommendedName>
        <fullName evidence="17">Calcitonin receptor</fullName>
    </recommendedName>
</protein>
<feature type="transmembrane region" description="Helical" evidence="12">
    <location>
        <begin position="588"/>
        <end position="610"/>
    </location>
</feature>
<feature type="region of interest" description="Disordered" evidence="11">
    <location>
        <begin position="444"/>
        <end position="471"/>
    </location>
</feature>
<reference evidence="15" key="1">
    <citation type="journal article" date="2023" name="Mol. Biol. Evol.">
        <title>Third-Generation Sequencing Reveals the Adaptive Role of the Epigenome in Three Deep-Sea Polychaetes.</title>
        <authorList>
            <person name="Perez M."/>
            <person name="Aroh O."/>
            <person name="Sun Y."/>
            <person name="Lan Y."/>
            <person name="Juniper S.K."/>
            <person name="Young C.R."/>
            <person name="Angers B."/>
            <person name="Qian P.Y."/>
        </authorList>
    </citation>
    <scope>NUCLEOTIDE SEQUENCE</scope>
    <source>
        <strain evidence="15">P08H-3</strain>
    </source>
</reference>
<feature type="transmembrane region" description="Helical" evidence="12">
    <location>
        <begin position="666"/>
        <end position="686"/>
    </location>
</feature>
<evidence type="ECO:0000256" key="5">
    <source>
        <dbReference type="ARBA" id="ARBA00022989"/>
    </source>
</evidence>
<dbReference type="Gene3D" id="1.20.1070.10">
    <property type="entry name" value="Rhodopsin 7-helix transmembrane proteins"/>
    <property type="match status" value="1"/>
</dbReference>
<keyword evidence="10" id="KW-0807">Transducer</keyword>
<dbReference type="GO" id="GO:0005886">
    <property type="term" value="C:plasma membrane"/>
    <property type="evidence" value="ECO:0007669"/>
    <property type="project" value="UniProtKB-SubCell"/>
</dbReference>
<evidence type="ECO:0000256" key="1">
    <source>
        <dbReference type="ARBA" id="ARBA00004651"/>
    </source>
</evidence>
<dbReference type="InterPro" id="IPR017981">
    <property type="entry name" value="GPCR_2-like_7TM"/>
</dbReference>
<evidence type="ECO:0000256" key="12">
    <source>
        <dbReference type="SAM" id="Phobius"/>
    </source>
</evidence>
<evidence type="ECO:0008006" key="17">
    <source>
        <dbReference type="Google" id="ProtNLM"/>
    </source>
</evidence>
<evidence type="ECO:0000256" key="11">
    <source>
        <dbReference type="SAM" id="MobiDB-lite"/>
    </source>
</evidence>
<evidence type="ECO:0000256" key="8">
    <source>
        <dbReference type="ARBA" id="ARBA00023170"/>
    </source>
</evidence>
<evidence type="ECO:0000256" key="4">
    <source>
        <dbReference type="ARBA" id="ARBA00022692"/>
    </source>
</evidence>